<dbReference type="GO" id="GO:0005743">
    <property type="term" value="C:mitochondrial inner membrane"/>
    <property type="evidence" value="ECO:0007669"/>
    <property type="project" value="UniProtKB-SubCell"/>
</dbReference>
<evidence type="ECO:0000256" key="13">
    <source>
        <dbReference type="ARBA" id="ARBA00023136"/>
    </source>
</evidence>
<evidence type="ECO:0000256" key="7">
    <source>
        <dbReference type="ARBA" id="ARBA00022660"/>
    </source>
</evidence>
<keyword evidence="10" id="KW-0249">Electron transport</keyword>
<evidence type="ECO:0000256" key="15">
    <source>
        <dbReference type="ARBA" id="ARBA00030987"/>
    </source>
</evidence>
<evidence type="ECO:0000256" key="12">
    <source>
        <dbReference type="ARBA" id="ARBA00023128"/>
    </source>
</evidence>
<accession>A0A673T1L9</accession>
<dbReference type="PANTHER" id="PTHR15469">
    <property type="entry name" value="NADH-UBIQUINONE OXIDOREDUCTASE B15 SUBUNIT"/>
    <property type="match status" value="1"/>
</dbReference>
<evidence type="ECO:0000256" key="14">
    <source>
        <dbReference type="ARBA" id="ARBA00030212"/>
    </source>
</evidence>
<proteinExistence type="inferred from homology"/>
<evidence type="ECO:0000256" key="1">
    <source>
        <dbReference type="ARBA" id="ARBA00003195"/>
    </source>
</evidence>
<keyword evidence="18" id="KW-1185">Reference proteome</keyword>
<feature type="transmembrane region" description="Helical" evidence="16">
    <location>
        <begin position="87"/>
        <end position="105"/>
    </location>
</feature>
<evidence type="ECO:0000313" key="17">
    <source>
        <dbReference type="Ensembl" id="ENSSSUP00005003380.1"/>
    </source>
</evidence>
<comment type="subunit">
    <text evidence="4">Complex I is composed of 45 different subunits.</text>
</comment>
<reference evidence="17" key="2">
    <citation type="submission" date="2025-08" db="UniProtKB">
        <authorList>
            <consortium name="Ensembl"/>
        </authorList>
    </citation>
    <scope>IDENTIFICATION</scope>
</reference>
<keyword evidence="7" id="KW-0679">Respiratory chain</keyword>
<dbReference type="Ensembl" id="ENSSSUT00005003934.1">
    <property type="protein sequence ID" value="ENSSSUP00005003380.1"/>
    <property type="gene ID" value="ENSSSUG00005002248.1"/>
</dbReference>
<protein>
    <recommendedName>
        <fullName evidence="5">NADH dehydrogenase [ubiquinone] 1 beta subcomplex subunit 4</fullName>
    </recommendedName>
    <alternativeName>
        <fullName evidence="14">Complex I-B15</fullName>
    </alternativeName>
    <alternativeName>
        <fullName evidence="15">NADH-ubiquinone oxidoreductase B15 subunit</fullName>
    </alternativeName>
</protein>
<evidence type="ECO:0000256" key="6">
    <source>
        <dbReference type="ARBA" id="ARBA00022448"/>
    </source>
</evidence>
<reference evidence="17" key="3">
    <citation type="submission" date="2025-09" db="UniProtKB">
        <authorList>
            <consortium name="Ensembl"/>
        </authorList>
    </citation>
    <scope>IDENTIFICATION</scope>
</reference>
<evidence type="ECO:0000256" key="8">
    <source>
        <dbReference type="ARBA" id="ARBA00022692"/>
    </source>
</evidence>
<evidence type="ECO:0000256" key="2">
    <source>
        <dbReference type="ARBA" id="ARBA00004298"/>
    </source>
</evidence>
<dbReference type="PANTHER" id="PTHR15469:SF0">
    <property type="entry name" value="NADH DEHYDROGENASE [UBIQUINONE] 1 BETA SUBCOMPLEX SUBUNIT 4"/>
    <property type="match status" value="1"/>
</dbReference>
<dbReference type="AlphaFoldDB" id="A0A673T1L9"/>
<dbReference type="Pfam" id="PF07225">
    <property type="entry name" value="NDUF_B4"/>
    <property type="match status" value="1"/>
</dbReference>
<keyword evidence="6" id="KW-0813">Transport</keyword>
<evidence type="ECO:0000313" key="18">
    <source>
        <dbReference type="Proteomes" id="UP000472268"/>
    </source>
</evidence>
<evidence type="ECO:0000256" key="5">
    <source>
        <dbReference type="ARBA" id="ARBA00018681"/>
    </source>
</evidence>
<dbReference type="InterPro" id="IPR009866">
    <property type="entry name" value="NADH_UbQ_OxRdtase_NDUFB4_su"/>
</dbReference>
<organism evidence="17 18">
    <name type="scientific">Suricata suricatta</name>
    <name type="common">Meerkat</name>
    <dbReference type="NCBI Taxonomy" id="37032"/>
    <lineage>
        <taxon>Eukaryota</taxon>
        <taxon>Metazoa</taxon>
        <taxon>Chordata</taxon>
        <taxon>Craniata</taxon>
        <taxon>Vertebrata</taxon>
        <taxon>Euteleostomi</taxon>
        <taxon>Mammalia</taxon>
        <taxon>Eutheria</taxon>
        <taxon>Laurasiatheria</taxon>
        <taxon>Carnivora</taxon>
        <taxon>Feliformia</taxon>
        <taxon>Herpestidae</taxon>
        <taxon>Suricata</taxon>
    </lineage>
</organism>
<keyword evidence="9" id="KW-0999">Mitochondrion inner membrane</keyword>
<reference evidence="17 18" key="1">
    <citation type="submission" date="2019-05" db="EMBL/GenBank/DDBJ databases">
        <title>A Chromosome-scale Meerkat (S. suricatta) Genome Assembly.</title>
        <authorList>
            <person name="Dudchenko O."/>
            <person name="Lieberman Aiden E."/>
            <person name="Tung J."/>
            <person name="Barreiro L.B."/>
            <person name="Clutton-Brock T.H."/>
        </authorList>
    </citation>
    <scope>NUCLEOTIDE SEQUENCE [LARGE SCALE GENOMIC DNA]</scope>
</reference>
<keyword evidence="13 16" id="KW-0472">Membrane</keyword>
<gene>
    <name evidence="17" type="primary">NDUFB4</name>
</gene>
<keyword evidence="11 16" id="KW-1133">Transmembrane helix</keyword>
<dbReference type="Proteomes" id="UP000472268">
    <property type="component" value="Chromosome 5"/>
</dbReference>
<evidence type="ECO:0000256" key="16">
    <source>
        <dbReference type="SAM" id="Phobius"/>
    </source>
</evidence>
<evidence type="ECO:0000256" key="9">
    <source>
        <dbReference type="ARBA" id="ARBA00022792"/>
    </source>
</evidence>
<evidence type="ECO:0000256" key="11">
    <source>
        <dbReference type="ARBA" id="ARBA00022989"/>
    </source>
</evidence>
<evidence type="ECO:0000256" key="10">
    <source>
        <dbReference type="ARBA" id="ARBA00022982"/>
    </source>
</evidence>
<comment type="function">
    <text evidence="1">Accessory subunit of the mitochondrial membrane respiratory chain NADH dehydrogenase (Complex I), that is believed not to be involved in catalysis. Complex I functions in the transfer of electrons from NADH to the respiratory chain. The immediate electron acceptor for the enzyme is believed to be ubiquinone.</text>
</comment>
<evidence type="ECO:0000256" key="3">
    <source>
        <dbReference type="ARBA" id="ARBA00007260"/>
    </source>
</evidence>
<keyword evidence="12" id="KW-0496">Mitochondrion</keyword>
<comment type="subcellular location">
    <subcellularLocation>
        <location evidence="2">Mitochondrion inner membrane</location>
        <topology evidence="2">Single-pass membrane protein</topology>
        <orientation evidence="2">Matrix side</orientation>
    </subcellularLocation>
</comment>
<name>A0A673T1L9_SURSU</name>
<keyword evidence="8 16" id="KW-0812">Transmembrane</keyword>
<sequence length="159" mass="17547">MSFPKYQPSRLATIPSTLDPAEYDVSPEARKAQAERSAIRSRLKREYLLQYNDPSRRGLIEDPALIRWTYARSANIYPNFRPTPKTSLLGALFGIGPLVFWYYVFKTDRRKAKAACGGNLPSEAIGSQRKPGLSLTAGTGPPAGLMLPSGMEPIHLALP</sequence>
<evidence type="ECO:0000256" key="4">
    <source>
        <dbReference type="ARBA" id="ARBA00011533"/>
    </source>
</evidence>
<comment type="similarity">
    <text evidence="3">Belongs to the complex I NDUFB4 subunit family.</text>
</comment>